<dbReference type="AlphaFoldDB" id="A0A7J4ZRM6"/>
<protein>
    <submittedName>
        <fullName evidence="1">AAA family ATPase</fullName>
    </submittedName>
</protein>
<dbReference type="Gene3D" id="3.40.50.300">
    <property type="entry name" value="P-loop containing nucleotide triphosphate hydrolases"/>
    <property type="match status" value="1"/>
</dbReference>
<dbReference type="Gene3D" id="3.10.450.50">
    <property type="match status" value="1"/>
</dbReference>
<accession>A0A7J4ZRM6</accession>
<reference evidence="1 2" key="1">
    <citation type="submission" date="2019-09" db="EMBL/GenBank/DDBJ databases">
        <title>Geobacter sp. Red96, a novel strain isolated from paddy soil.</title>
        <authorList>
            <person name="Xu Z."/>
            <person name="Masuda Y."/>
            <person name="Itoh H."/>
            <person name="Senoo K."/>
        </authorList>
    </citation>
    <scope>NUCLEOTIDE SEQUENCE [LARGE SCALE GENOMIC DNA]</scope>
    <source>
        <strain evidence="1 2">Red96</strain>
    </source>
</reference>
<organism evidence="1 2">
    <name type="scientific">Oryzomonas japonica</name>
    <dbReference type="NCBI Taxonomy" id="2603858"/>
    <lineage>
        <taxon>Bacteria</taxon>
        <taxon>Pseudomonadati</taxon>
        <taxon>Thermodesulfobacteriota</taxon>
        <taxon>Desulfuromonadia</taxon>
        <taxon>Geobacterales</taxon>
        <taxon>Geobacteraceae</taxon>
        <taxon>Oryzomonas</taxon>
    </lineage>
</organism>
<dbReference type="Pfam" id="PF13671">
    <property type="entry name" value="AAA_33"/>
    <property type="match status" value="1"/>
</dbReference>
<dbReference type="InterPro" id="IPR027417">
    <property type="entry name" value="P-loop_NTPase"/>
</dbReference>
<name>A0A7J4ZRM6_9BACT</name>
<dbReference type="SUPFAM" id="SSF52540">
    <property type="entry name" value="P-loop containing nucleoside triphosphate hydrolases"/>
    <property type="match status" value="1"/>
</dbReference>
<proteinExistence type="predicted"/>
<evidence type="ECO:0000313" key="2">
    <source>
        <dbReference type="Proteomes" id="UP000420562"/>
    </source>
</evidence>
<comment type="caution">
    <text evidence="1">The sequence shown here is derived from an EMBL/GenBank/DDBJ whole genome shotgun (WGS) entry which is preliminary data.</text>
</comment>
<sequence length="192" mass="21502">MERHATYVFKRDTEGVWRCVVDNSYGTELIRPESAPVLYLVCGKIGAGKSTLAHRLAANAKTILVSEDDWLSQIYADEINNLSDYVRCTGRFRKALAGHIAALLQAGLSVVLDFPANTPTSRQWAKALFEKADVAHELHYLDAPDETCKARLHERNAASSHPFMVSDNEFDEITHYFVPPSPDEGFNVIRHT</sequence>
<gene>
    <name evidence="1" type="ORF">F6V25_08860</name>
</gene>
<dbReference type="EMBL" id="VZQZ01000004">
    <property type="protein sequence ID" value="KAB0665870.1"/>
    <property type="molecule type" value="Genomic_DNA"/>
</dbReference>
<keyword evidence="2" id="KW-1185">Reference proteome</keyword>
<dbReference type="Proteomes" id="UP000420562">
    <property type="component" value="Unassembled WGS sequence"/>
</dbReference>
<evidence type="ECO:0000313" key="1">
    <source>
        <dbReference type="EMBL" id="KAB0665870.1"/>
    </source>
</evidence>